<dbReference type="AlphaFoldDB" id="A0A8H7TIX7"/>
<proteinExistence type="predicted"/>
<feature type="compositionally biased region" description="Polar residues" evidence="1">
    <location>
        <begin position="648"/>
        <end position="657"/>
    </location>
</feature>
<feature type="region of interest" description="Disordered" evidence="1">
    <location>
        <begin position="567"/>
        <end position="671"/>
    </location>
</feature>
<evidence type="ECO:0000313" key="2">
    <source>
        <dbReference type="EMBL" id="KAG4420005.1"/>
    </source>
</evidence>
<protein>
    <submittedName>
        <fullName evidence="2">Uncharacterized protein</fullName>
    </submittedName>
</protein>
<comment type="caution">
    <text evidence="2">The sequence shown here is derived from an EMBL/GenBank/DDBJ whole genome shotgun (WGS) entry which is preliminary data.</text>
</comment>
<feature type="region of interest" description="Disordered" evidence="1">
    <location>
        <begin position="97"/>
        <end position="172"/>
    </location>
</feature>
<reference evidence="2" key="1">
    <citation type="submission" date="2021-02" db="EMBL/GenBank/DDBJ databases">
        <title>Genome sequence Cadophora malorum strain M34.</title>
        <authorList>
            <person name="Stefanovic E."/>
            <person name="Vu D."/>
            <person name="Scully C."/>
            <person name="Dijksterhuis J."/>
            <person name="Roader J."/>
            <person name="Houbraken J."/>
        </authorList>
    </citation>
    <scope>NUCLEOTIDE SEQUENCE</scope>
    <source>
        <strain evidence="2">M34</strain>
    </source>
</reference>
<feature type="region of interest" description="Disordered" evidence="1">
    <location>
        <begin position="742"/>
        <end position="761"/>
    </location>
</feature>
<accession>A0A8H7TIX7</accession>
<gene>
    <name evidence="2" type="ORF">IFR04_006856</name>
</gene>
<dbReference type="EMBL" id="JAFJYH010000093">
    <property type="protein sequence ID" value="KAG4420005.1"/>
    <property type="molecule type" value="Genomic_DNA"/>
</dbReference>
<feature type="compositionally biased region" description="Polar residues" evidence="1">
    <location>
        <begin position="568"/>
        <end position="588"/>
    </location>
</feature>
<evidence type="ECO:0000256" key="1">
    <source>
        <dbReference type="SAM" id="MobiDB-lite"/>
    </source>
</evidence>
<feature type="compositionally biased region" description="Polar residues" evidence="1">
    <location>
        <begin position="435"/>
        <end position="450"/>
    </location>
</feature>
<feature type="compositionally biased region" description="Polar residues" evidence="1">
    <location>
        <begin position="105"/>
        <end position="128"/>
    </location>
</feature>
<feature type="region of interest" description="Disordered" evidence="1">
    <location>
        <begin position="1"/>
        <end position="22"/>
    </location>
</feature>
<keyword evidence="3" id="KW-1185">Reference proteome</keyword>
<dbReference type="OrthoDB" id="3558302at2759"/>
<feature type="region of interest" description="Disordered" evidence="1">
    <location>
        <begin position="401"/>
        <end position="498"/>
    </location>
</feature>
<name>A0A8H7TIX7_9HELO</name>
<feature type="compositionally biased region" description="Low complexity" evidence="1">
    <location>
        <begin position="632"/>
        <end position="646"/>
    </location>
</feature>
<feature type="compositionally biased region" description="Polar residues" evidence="1">
    <location>
        <begin position="459"/>
        <end position="498"/>
    </location>
</feature>
<feature type="region of interest" description="Disordered" evidence="1">
    <location>
        <begin position="355"/>
        <end position="376"/>
    </location>
</feature>
<feature type="compositionally biased region" description="Low complexity" evidence="1">
    <location>
        <begin position="363"/>
        <end position="374"/>
    </location>
</feature>
<feature type="compositionally biased region" description="Polar residues" evidence="1">
    <location>
        <begin position="1"/>
        <end position="10"/>
    </location>
</feature>
<evidence type="ECO:0000313" key="3">
    <source>
        <dbReference type="Proteomes" id="UP000664132"/>
    </source>
</evidence>
<feature type="compositionally biased region" description="Acidic residues" evidence="1">
    <location>
        <begin position="142"/>
        <end position="153"/>
    </location>
</feature>
<dbReference type="Proteomes" id="UP000664132">
    <property type="component" value="Unassembled WGS sequence"/>
</dbReference>
<organism evidence="2 3">
    <name type="scientific">Cadophora malorum</name>
    <dbReference type="NCBI Taxonomy" id="108018"/>
    <lineage>
        <taxon>Eukaryota</taxon>
        <taxon>Fungi</taxon>
        <taxon>Dikarya</taxon>
        <taxon>Ascomycota</taxon>
        <taxon>Pezizomycotina</taxon>
        <taxon>Leotiomycetes</taxon>
        <taxon>Helotiales</taxon>
        <taxon>Ploettnerulaceae</taxon>
        <taxon>Cadophora</taxon>
    </lineage>
</organism>
<feature type="compositionally biased region" description="Polar residues" evidence="1">
    <location>
        <begin position="599"/>
        <end position="625"/>
    </location>
</feature>
<sequence>MFPNAPNQQVPPEHGTLDLDSEPITNICEDVDDMNMQSSILDETPRPELTLSWTADHSESHEAFEYRILRSTLASDPDLFARSLSLFQAEWERRRLPQSPGVVSCATSGDSNQGGSLNESTQSSSGQNEAGKHSRKHKRADEDLDDNENENGENGDGQHPNPKRPYVGPSTAGASEQVKWAKCGVYGSIKLKDLITDHLLKVHRIFDCTQCGASFDAMEAAFSHAQSYACPRLGQPQIQGPVREGISMMQVEEIKKIQGDRKNKCTERREQEKWMKIWKLLFPHKEEPKSPYFGEDDASLPVPISTPEIESILRTFRNFVQADTRDGLMTIDQQTYARLEDRLRMAVVMTRSRAASGGMLTPSGSSMASSSPFSGNERYSHVGTPFSINRDLSRVAMAAAFPSSPNSSNRLNFGVAETPPDRMSIPPPSPCHSGVVNQRPSSSEPESWTSAPLLGTPPVTGSQPSNAFTGFAQESQALPSENRQSHQNASPQTPNFTAEYPSSQQLRVQHNSNVSRVPSFLMSNQQSSPDAIAQEVKRLQADIQALSQLVIPTHTDPAVLRAPMPGAQHSSMVHPSTHTTPIVSSGANAMNRFRRTERSSSPMPLQATSTPAHSVTPQQNLVSNRSGKRTQRQQSRSHIQQQQYEQPRTANHHQQYYQPGPSDAMHSASRGTLDDNFYGITATDGYSNPSNESDWKEMLSMRGTSAQGQQIGMSSDATPVDYMSNEYMARFQDPDVLVEDKTDINAESAADNAGGAQPFAN</sequence>